<keyword evidence="2 5" id="KW-0812">Transmembrane</keyword>
<feature type="transmembrane region" description="Helical" evidence="5">
    <location>
        <begin position="55"/>
        <end position="75"/>
    </location>
</feature>
<feature type="transmembrane region" description="Helical" evidence="5">
    <location>
        <begin position="215"/>
        <end position="245"/>
    </location>
</feature>
<evidence type="ECO:0000256" key="4">
    <source>
        <dbReference type="ARBA" id="ARBA00023136"/>
    </source>
</evidence>
<dbReference type="Pfam" id="PF04191">
    <property type="entry name" value="PEMT"/>
    <property type="match status" value="1"/>
</dbReference>
<feature type="transmembrane region" description="Helical" evidence="5">
    <location>
        <begin position="128"/>
        <end position="153"/>
    </location>
</feature>
<feature type="transmembrane region" description="Helical" evidence="5">
    <location>
        <begin position="81"/>
        <end position="107"/>
    </location>
</feature>
<protein>
    <submittedName>
        <fullName evidence="6">Isoprenylcysteine carboxylmethyltransferase family protein</fullName>
    </submittedName>
</protein>
<keyword evidence="7" id="KW-1185">Reference proteome</keyword>
<dbReference type="EMBL" id="CP078077">
    <property type="protein sequence ID" value="UPL16227.1"/>
    <property type="molecule type" value="Genomic_DNA"/>
</dbReference>
<evidence type="ECO:0000313" key="7">
    <source>
        <dbReference type="Proteomes" id="UP000831963"/>
    </source>
</evidence>
<gene>
    <name evidence="6" type="ORF">KV396_15400</name>
</gene>
<evidence type="ECO:0000313" key="6">
    <source>
        <dbReference type="EMBL" id="UPL16227.1"/>
    </source>
</evidence>
<feature type="transmembrane region" description="Helical" evidence="5">
    <location>
        <begin position="173"/>
        <end position="194"/>
    </location>
</feature>
<evidence type="ECO:0000256" key="3">
    <source>
        <dbReference type="ARBA" id="ARBA00022989"/>
    </source>
</evidence>
<dbReference type="Gene3D" id="1.20.120.1630">
    <property type="match status" value="1"/>
</dbReference>
<reference evidence="6 7" key="1">
    <citation type="submission" date="2021-06" db="EMBL/GenBank/DDBJ databases">
        <title>Genome-based taxonomic framework of Microbacterium strains isolated from marine environment, the description of four new species and reclassification of four preexisting species.</title>
        <authorList>
            <person name="Lee S.D."/>
            <person name="Kim S.-M."/>
            <person name="Byeon Y.-S."/>
            <person name="Yang H.L."/>
            <person name="Kim I.S."/>
        </authorList>
    </citation>
    <scope>NUCLEOTIDE SEQUENCE [LARGE SCALE GENOMIC DNA]</scope>
    <source>
        <strain evidence="6 7">SSW1-36</strain>
    </source>
</reference>
<keyword evidence="4 5" id="KW-0472">Membrane</keyword>
<accession>A0ABY4IW27</accession>
<evidence type="ECO:0000256" key="5">
    <source>
        <dbReference type="SAM" id="Phobius"/>
    </source>
</evidence>
<comment type="subcellular location">
    <subcellularLocation>
        <location evidence="1">Endomembrane system</location>
        <topology evidence="1">Multi-pass membrane protein</topology>
    </subcellularLocation>
</comment>
<proteinExistence type="predicted"/>
<keyword evidence="3 5" id="KW-1133">Transmembrane helix</keyword>
<feature type="transmembrane region" description="Helical" evidence="5">
    <location>
        <begin position="31"/>
        <end position="48"/>
    </location>
</feature>
<organism evidence="6 7">
    <name type="scientific">Microbacterium galbinum</name>
    <dbReference type="NCBI Taxonomy" id="2851646"/>
    <lineage>
        <taxon>Bacteria</taxon>
        <taxon>Bacillati</taxon>
        <taxon>Actinomycetota</taxon>
        <taxon>Actinomycetes</taxon>
        <taxon>Micrococcales</taxon>
        <taxon>Microbacteriaceae</taxon>
        <taxon>Microbacterium</taxon>
    </lineage>
</organism>
<name>A0ABY4IW27_9MICO</name>
<evidence type="ECO:0000256" key="2">
    <source>
        <dbReference type="ARBA" id="ARBA00022692"/>
    </source>
</evidence>
<dbReference type="InterPro" id="IPR007318">
    <property type="entry name" value="Phopholipid_MeTrfase"/>
</dbReference>
<evidence type="ECO:0000256" key="1">
    <source>
        <dbReference type="ARBA" id="ARBA00004127"/>
    </source>
</evidence>
<dbReference type="Proteomes" id="UP000831963">
    <property type="component" value="Chromosome"/>
</dbReference>
<sequence length="287" mass="30446">MQAVAGGCWWLGVLLLPVIRAATLDGLPVLPIAIADIPLFVGGSALAACGVRAAVWIVTSWTVLVAGGMVVYATVTGLAGWGALLMVTAAAGSLAAGIVIIVCRAPFEWIARGPFAFRTSRAQGRARVMARTGLQTLFFWGVFLGLLPLLIAMVEARWGLHLELPLALRLTGVALFLAATALGLWSAITMSLLGEGTPLPSEMARRLVIAGPYRFVRNPMAVAGISQGIAVGLMLGSWLVVVYALCGSLVWNTAVRPIEEADLAERFGDDYADYRRRVTCWVPRFAG</sequence>